<evidence type="ECO:0000313" key="1">
    <source>
        <dbReference type="EMBL" id="CAJ2646740.1"/>
    </source>
</evidence>
<keyword evidence="2" id="KW-1185">Reference proteome</keyword>
<name>A0ACB0JNQ4_TRIPR</name>
<organism evidence="1 2">
    <name type="scientific">Trifolium pratense</name>
    <name type="common">Red clover</name>
    <dbReference type="NCBI Taxonomy" id="57577"/>
    <lineage>
        <taxon>Eukaryota</taxon>
        <taxon>Viridiplantae</taxon>
        <taxon>Streptophyta</taxon>
        <taxon>Embryophyta</taxon>
        <taxon>Tracheophyta</taxon>
        <taxon>Spermatophyta</taxon>
        <taxon>Magnoliopsida</taxon>
        <taxon>eudicotyledons</taxon>
        <taxon>Gunneridae</taxon>
        <taxon>Pentapetalae</taxon>
        <taxon>rosids</taxon>
        <taxon>fabids</taxon>
        <taxon>Fabales</taxon>
        <taxon>Fabaceae</taxon>
        <taxon>Papilionoideae</taxon>
        <taxon>50 kb inversion clade</taxon>
        <taxon>NPAAA clade</taxon>
        <taxon>Hologalegina</taxon>
        <taxon>IRL clade</taxon>
        <taxon>Trifolieae</taxon>
        <taxon>Trifolium</taxon>
    </lineage>
</organism>
<dbReference type="Proteomes" id="UP001177021">
    <property type="component" value="Unassembled WGS sequence"/>
</dbReference>
<gene>
    <name evidence="1" type="ORF">MILVUS5_LOCUS15395</name>
</gene>
<comment type="caution">
    <text evidence="1">The sequence shown here is derived from an EMBL/GenBank/DDBJ whole genome shotgun (WGS) entry which is preliminary data.</text>
</comment>
<evidence type="ECO:0000313" key="2">
    <source>
        <dbReference type="Proteomes" id="UP001177021"/>
    </source>
</evidence>
<protein>
    <submittedName>
        <fullName evidence="1">Uncharacterized protein</fullName>
    </submittedName>
</protein>
<proteinExistence type="predicted"/>
<accession>A0ACB0JNQ4</accession>
<sequence>MTFNPLIFMFCLLTVMNNLVTINGARQLKNISLDGKEVVIGGEKVENQVNPNKNNDMEKTKVYQNQFLPLFPFLDIPGPSFPFPPFQTHIVVDNPNPPFPLVPIPPME</sequence>
<reference evidence="1" key="1">
    <citation type="submission" date="2023-10" db="EMBL/GenBank/DDBJ databases">
        <authorList>
            <person name="Rodriguez Cubillos JULIANA M."/>
            <person name="De Vega J."/>
        </authorList>
    </citation>
    <scope>NUCLEOTIDE SEQUENCE</scope>
</reference>
<dbReference type="EMBL" id="CASHSV030000109">
    <property type="protein sequence ID" value="CAJ2646740.1"/>
    <property type="molecule type" value="Genomic_DNA"/>
</dbReference>